<accession>A0A8X6P1N5</accession>
<evidence type="ECO:0000313" key="1">
    <source>
        <dbReference type="EMBL" id="GFT45679.1"/>
    </source>
</evidence>
<proteinExistence type="predicted"/>
<reference evidence="1" key="1">
    <citation type="submission" date="2020-08" db="EMBL/GenBank/DDBJ databases">
        <title>Multicomponent nature underlies the extraordinary mechanical properties of spider dragline silk.</title>
        <authorList>
            <person name="Kono N."/>
            <person name="Nakamura H."/>
            <person name="Mori M."/>
            <person name="Yoshida Y."/>
            <person name="Ohtoshi R."/>
            <person name="Malay A.D."/>
            <person name="Moran D.A.P."/>
            <person name="Tomita M."/>
            <person name="Numata K."/>
            <person name="Arakawa K."/>
        </authorList>
    </citation>
    <scope>NUCLEOTIDE SEQUENCE</scope>
</reference>
<protein>
    <submittedName>
        <fullName evidence="1">Uncharacterized protein</fullName>
    </submittedName>
</protein>
<organism evidence="1 2">
    <name type="scientific">Nephila pilipes</name>
    <name type="common">Giant wood spider</name>
    <name type="synonym">Nephila maculata</name>
    <dbReference type="NCBI Taxonomy" id="299642"/>
    <lineage>
        <taxon>Eukaryota</taxon>
        <taxon>Metazoa</taxon>
        <taxon>Ecdysozoa</taxon>
        <taxon>Arthropoda</taxon>
        <taxon>Chelicerata</taxon>
        <taxon>Arachnida</taxon>
        <taxon>Araneae</taxon>
        <taxon>Araneomorphae</taxon>
        <taxon>Entelegynae</taxon>
        <taxon>Araneoidea</taxon>
        <taxon>Nephilidae</taxon>
        <taxon>Nephila</taxon>
    </lineage>
</organism>
<gene>
    <name evidence="1" type="ORF">NPIL_362761</name>
</gene>
<comment type="caution">
    <text evidence="1">The sequence shown here is derived from an EMBL/GenBank/DDBJ whole genome shotgun (WGS) entry which is preliminary data.</text>
</comment>
<keyword evidence="2" id="KW-1185">Reference proteome</keyword>
<name>A0A8X6P1N5_NEPPI</name>
<dbReference type="AlphaFoldDB" id="A0A8X6P1N5"/>
<evidence type="ECO:0000313" key="2">
    <source>
        <dbReference type="Proteomes" id="UP000887013"/>
    </source>
</evidence>
<sequence length="170" mass="19568">MLFFDNMFNQWSKTTILYLKNRKISPSTFSIDGASVFFSPLSRTLELIFSLDDSHTTTATFKKSTLFQSKQISRRNERLESRPPKYSNPFVLLSHDRSEAFGKSFPSLNASTLMLTKEQNHFTDLEGKKNSTELPSQIIRSNLTELCFHFRGSFGFSCRITSPVGRVLYR</sequence>
<dbReference type="Proteomes" id="UP000887013">
    <property type="component" value="Unassembled WGS sequence"/>
</dbReference>
<dbReference type="EMBL" id="BMAW01064530">
    <property type="protein sequence ID" value="GFT45679.1"/>
    <property type="molecule type" value="Genomic_DNA"/>
</dbReference>